<protein>
    <submittedName>
        <fullName evidence="2">Endopygalactorunase-like protein</fullName>
    </submittedName>
</protein>
<accession>D3EYV1</accession>
<keyword evidence="3" id="KW-1185">Reference proteome</keyword>
<evidence type="ECO:0000313" key="2">
    <source>
        <dbReference type="EMBL" id="ADB49825.1"/>
    </source>
</evidence>
<dbReference type="InterPro" id="IPR011050">
    <property type="entry name" value="Pectin_lyase_fold/virulence"/>
</dbReference>
<dbReference type="InterPro" id="IPR051801">
    <property type="entry name" value="GH28_Enzymes"/>
</dbReference>
<sequence precursor="true">MRRLLVGAVLAVLLGCLLPAAASALDVDVTAAPYSAAGDGVTNDRLAIQSAIDAVNAAGGGTVTLPASRTFLSGNLRLKSNVELIIARGATLKQSQTVAHYDYTPLRGMIIDLTIPWNFTFYRNFPLVYAASARNVKVTGRGTIEMTHLPNVADTILNDAIGLYQVTGFELADLHVIGGGVPYIGIYFSDNGSMHDMTLNEPYKDPVSGLELISSQHVVVEDNVMRNPDGRPGVTDDGIALGTIHRDPRSTGWWRSDVSEPLSDVIVRNNIVETECCSALAFIPWASVTADKRDGEMRNILIENNVLNAPATWDSVKCWCDNPWNGPGGAAYTATDSDQAQMTNIRFSGNTYAGRVNEFIRANIAGVRGAPFHPGEPFIQNPGFETTGTSSWSTVGTASQVGATDGLSVGQSGRFYGYIQDFRTGYTALGQGVGLAASTSYRYRARVQTSGANVRLFVHNQCTNTTVAVLNVSATSWTTYDLPFTTTTACSNYEIGIDPAGSTSGWARIDDVELHGPAMDEGDPKFTYSGMWQQWLDPVDFGGTHLTTSSAGATANVTFYGTEARWRGTRGPNMGYADIWLDGVFRGTVDLYSGSFATGADLWSTGTVARGWHVLGIRAQGARNPLSSADYVAIDSVAVSGY</sequence>
<dbReference type="PANTHER" id="PTHR31339:SF9">
    <property type="entry name" value="PLASMIN AND FIBRONECTIN-BINDING PROTEIN A"/>
    <property type="match status" value="1"/>
</dbReference>
<organism evidence="2 3">
    <name type="scientific">Conexibacter woesei (strain DSM 14684 / CCUG 47730 / CIP 108061 / JCM 11494 / NBRC 100937 / ID131577)</name>
    <dbReference type="NCBI Taxonomy" id="469383"/>
    <lineage>
        <taxon>Bacteria</taxon>
        <taxon>Bacillati</taxon>
        <taxon>Actinomycetota</taxon>
        <taxon>Thermoleophilia</taxon>
        <taxon>Solirubrobacterales</taxon>
        <taxon>Conexibacteraceae</taxon>
        <taxon>Conexibacter</taxon>
    </lineage>
</organism>
<dbReference type="SUPFAM" id="SSF49785">
    <property type="entry name" value="Galactose-binding domain-like"/>
    <property type="match status" value="1"/>
</dbReference>
<dbReference type="Gene3D" id="2.60.120.260">
    <property type="entry name" value="Galactose-binding domain-like"/>
    <property type="match status" value="2"/>
</dbReference>
<feature type="signal peptide" evidence="1">
    <location>
        <begin position="1"/>
        <end position="24"/>
    </location>
</feature>
<evidence type="ECO:0000313" key="3">
    <source>
        <dbReference type="Proteomes" id="UP000008229"/>
    </source>
</evidence>
<keyword evidence="1" id="KW-0732">Signal</keyword>
<dbReference type="PANTHER" id="PTHR31339">
    <property type="entry name" value="PECTIN LYASE-RELATED"/>
    <property type="match status" value="1"/>
</dbReference>
<dbReference type="InterPro" id="IPR008979">
    <property type="entry name" value="Galactose-bd-like_sf"/>
</dbReference>
<dbReference type="OrthoDB" id="3196343at2"/>
<dbReference type="STRING" id="469383.Cwoe_1396"/>
<dbReference type="HOGENOM" id="CLU_014075_0_0_11"/>
<gene>
    <name evidence="2" type="ordered locus">Cwoe_1396</name>
</gene>
<dbReference type="SUPFAM" id="SSF51126">
    <property type="entry name" value="Pectin lyase-like"/>
    <property type="match status" value="1"/>
</dbReference>
<dbReference type="Gene3D" id="2.160.20.10">
    <property type="entry name" value="Single-stranded right-handed beta-helix, Pectin lyase-like"/>
    <property type="match status" value="1"/>
</dbReference>
<reference evidence="2 3" key="1">
    <citation type="journal article" date="2010" name="Stand. Genomic Sci.">
        <title>Complete genome sequence of Conexibacter woesei type strain (ID131577).</title>
        <authorList>
            <person name="Pukall R."/>
            <person name="Lapidus A."/>
            <person name="Glavina Del Rio T."/>
            <person name="Copeland A."/>
            <person name="Tice H."/>
            <person name="Cheng J.-F."/>
            <person name="Lucas S."/>
            <person name="Chen F."/>
            <person name="Nolan M."/>
            <person name="Bruce D."/>
            <person name="Goodwin L."/>
            <person name="Pitluck S."/>
            <person name="Mavromatis K."/>
            <person name="Ivanova N."/>
            <person name="Ovchinnikova G."/>
            <person name="Pati A."/>
            <person name="Chen A."/>
            <person name="Palaniappan K."/>
            <person name="Land M."/>
            <person name="Hauser L."/>
            <person name="Chang Y.-J."/>
            <person name="Jeffries C.D."/>
            <person name="Chain P."/>
            <person name="Meincke L."/>
            <person name="Sims D."/>
            <person name="Brettin T."/>
            <person name="Detter J.C."/>
            <person name="Rohde M."/>
            <person name="Goeker M."/>
            <person name="Bristow J."/>
            <person name="Eisen J.A."/>
            <person name="Markowitz V."/>
            <person name="Kyrpides N.C."/>
            <person name="Klenk H.-P."/>
            <person name="Hugenholtz P."/>
        </authorList>
    </citation>
    <scope>NUCLEOTIDE SEQUENCE [LARGE SCALE GENOMIC DNA]</scope>
    <source>
        <strain evidence="3">DSM 14684 / CIP 108061 / JCM 11494 / NBRC 100937 / ID131577</strain>
    </source>
</reference>
<dbReference type="KEGG" id="cwo:Cwoe_1396"/>
<reference evidence="3" key="2">
    <citation type="submission" date="2010-01" db="EMBL/GenBank/DDBJ databases">
        <title>The complete genome of Conexibacter woesei DSM 14684.</title>
        <authorList>
            <consortium name="US DOE Joint Genome Institute (JGI-PGF)"/>
            <person name="Lucas S."/>
            <person name="Copeland A."/>
            <person name="Lapidus A."/>
            <person name="Glavina del Rio T."/>
            <person name="Dalin E."/>
            <person name="Tice H."/>
            <person name="Bruce D."/>
            <person name="Goodwin L."/>
            <person name="Pitluck S."/>
            <person name="Kyrpides N."/>
            <person name="Mavromatis K."/>
            <person name="Ivanova N."/>
            <person name="Mikhailova N."/>
            <person name="Chertkov O."/>
            <person name="Brettin T."/>
            <person name="Detter J.C."/>
            <person name="Han C."/>
            <person name="Larimer F."/>
            <person name="Land M."/>
            <person name="Hauser L."/>
            <person name="Markowitz V."/>
            <person name="Cheng J.-F."/>
            <person name="Hugenholtz P."/>
            <person name="Woyke T."/>
            <person name="Wu D."/>
            <person name="Pukall R."/>
            <person name="Steenblock K."/>
            <person name="Schneider S."/>
            <person name="Klenk H.-P."/>
            <person name="Eisen J.A."/>
        </authorList>
    </citation>
    <scope>NUCLEOTIDE SEQUENCE [LARGE SCALE GENOMIC DNA]</scope>
    <source>
        <strain evidence="3">DSM 14684 / CIP 108061 / JCM 11494 / NBRC 100937 / ID131577</strain>
    </source>
</reference>
<proteinExistence type="predicted"/>
<evidence type="ECO:0000256" key="1">
    <source>
        <dbReference type="SAM" id="SignalP"/>
    </source>
</evidence>
<dbReference type="Proteomes" id="UP000008229">
    <property type="component" value="Chromosome"/>
</dbReference>
<dbReference type="InterPro" id="IPR012334">
    <property type="entry name" value="Pectin_lyas_fold"/>
</dbReference>
<dbReference type="EMBL" id="CP001854">
    <property type="protein sequence ID" value="ADB49825.1"/>
    <property type="molecule type" value="Genomic_DNA"/>
</dbReference>
<dbReference type="eggNOG" id="COG5434">
    <property type="taxonomic scope" value="Bacteria"/>
</dbReference>
<name>D3EYV1_CONWI</name>
<feature type="chain" id="PRO_5039118126" evidence="1">
    <location>
        <begin position="25"/>
        <end position="642"/>
    </location>
</feature>
<dbReference type="AlphaFoldDB" id="D3EYV1"/>
<dbReference type="PROSITE" id="PS51257">
    <property type="entry name" value="PROKAR_LIPOPROTEIN"/>
    <property type="match status" value="1"/>
</dbReference>